<accession>A0A6J6B158</accession>
<gene>
    <name evidence="1" type="ORF">UFOPK1395_00545</name>
</gene>
<organism evidence="1">
    <name type="scientific">freshwater metagenome</name>
    <dbReference type="NCBI Taxonomy" id="449393"/>
    <lineage>
        <taxon>unclassified sequences</taxon>
        <taxon>metagenomes</taxon>
        <taxon>ecological metagenomes</taxon>
    </lineage>
</organism>
<protein>
    <submittedName>
        <fullName evidence="1">Unannotated protein</fullName>
    </submittedName>
</protein>
<proteinExistence type="predicted"/>
<reference evidence="1" key="1">
    <citation type="submission" date="2020-05" db="EMBL/GenBank/DDBJ databases">
        <authorList>
            <person name="Chiriac C."/>
            <person name="Salcher M."/>
            <person name="Ghai R."/>
            <person name="Kavagutti S V."/>
        </authorList>
    </citation>
    <scope>NUCLEOTIDE SEQUENCE</scope>
</reference>
<evidence type="ECO:0000313" key="1">
    <source>
        <dbReference type="EMBL" id="CAB4532742.1"/>
    </source>
</evidence>
<name>A0A6J6B158_9ZZZZ</name>
<sequence>MNTFRAVAVFPHIAPGDLEQFCLVATELMKQIQQQESTLRYDMFFNPEKTCCTVLEEFETPEGVFEHVKRNGDLIAQLSLLGGKIEGSVFPMSQDGEALAEIRNNWDSKFHHHFIGKTL</sequence>
<dbReference type="EMBL" id="CAEZSB010000042">
    <property type="protein sequence ID" value="CAB4532742.1"/>
    <property type="molecule type" value="Genomic_DNA"/>
</dbReference>
<dbReference type="AlphaFoldDB" id="A0A6J6B158"/>